<evidence type="ECO:0000256" key="1">
    <source>
        <dbReference type="ARBA" id="ARBA00004418"/>
    </source>
</evidence>
<comment type="subunit">
    <text evidence="3">The complex is composed of two ATP-binding proteins (UgpC), two transmembrane proteins (UgpA and UgpE) and a solute-binding protein (UgpB).</text>
</comment>
<gene>
    <name evidence="9" type="primary">ugpB</name>
    <name evidence="9" type="ORF">N8M53_06060</name>
</gene>
<feature type="signal peptide" evidence="8">
    <location>
        <begin position="1"/>
        <end position="22"/>
    </location>
</feature>
<evidence type="ECO:0000256" key="6">
    <source>
        <dbReference type="ARBA" id="ARBA00022729"/>
    </source>
</evidence>
<dbReference type="EMBL" id="CP114588">
    <property type="protein sequence ID" value="WBA09757.1"/>
    <property type="molecule type" value="Genomic_DNA"/>
</dbReference>
<dbReference type="GO" id="GO:0042597">
    <property type="term" value="C:periplasmic space"/>
    <property type="evidence" value="ECO:0007669"/>
    <property type="project" value="UniProtKB-SubCell"/>
</dbReference>
<feature type="chain" id="PRO_5041314200" description="sn-glycerol-3-phosphate-binding periplasmic protein UgpB" evidence="8">
    <location>
        <begin position="23"/>
        <end position="434"/>
    </location>
</feature>
<keyword evidence="5" id="KW-0813">Transport</keyword>
<comment type="subcellular location">
    <subcellularLocation>
        <location evidence="1">Periplasm</location>
    </subcellularLocation>
</comment>
<dbReference type="NCBIfam" id="NF008211">
    <property type="entry name" value="PRK10974.1"/>
    <property type="match status" value="1"/>
</dbReference>
<evidence type="ECO:0000256" key="8">
    <source>
        <dbReference type="SAM" id="SignalP"/>
    </source>
</evidence>
<organism evidence="9 10">
    <name type="scientific">Salinivibrio kushneri</name>
    <dbReference type="NCBI Taxonomy" id="1908198"/>
    <lineage>
        <taxon>Bacteria</taxon>
        <taxon>Pseudomonadati</taxon>
        <taxon>Pseudomonadota</taxon>
        <taxon>Gammaproteobacteria</taxon>
        <taxon>Vibrionales</taxon>
        <taxon>Vibrionaceae</taxon>
        <taxon>Salinivibrio</taxon>
    </lineage>
</organism>
<dbReference type="SUPFAM" id="SSF53850">
    <property type="entry name" value="Periplasmic binding protein-like II"/>
    <property type="match status" value="1"/>
</dbReference>
<evidence type="ECO:0000256" key="7">
    <source>
        <dbReference type="ARBA" id="ARBA00022764"/>
    </source>
</evidence>
<dbReference type="Pfam" id="PF13416">
    <property type="entry name" value="SBP_bac_8"/>
    <property type="match status" value="1"/>
</dbReference>
<dbReference type="RefSeq" id="WP_269579860.1">
    <property type="nucleotide sequence ID" value="NZ_CP114588.1"/>
</dbReference>
<sequence length="434" mass="48100">MKTQRLTALSSALLLASFSANATTEIEWWHAMGGNLGEKVNEIAEKFNASQDDYSVKPVYNGNYTETMTGAVSAFRANKQPHIVQVFEVGTATMMSAKGAVYPVYELMENANVPFDQSDYLSSVTGYYSDEDGNMLSMPFNSSTPVLYYNKDLFAKAGVNPPKTWEEVEKVSEKLLANGAQCGFTTGWQSWVQIENLGARHNAPIATNDNGFGSVDNKMLINQSPFVDHIAKMADWQQAGIFEYGGRRSDSAPLFYSGECAMYMNSSASYAGVRESVKDFEFGVAKLPYWDKAVEQPRNTIIGGATLWVLQGHESEEYKGVAQFFSFLSQPEIQADWHQFTGYLPITHEAYELSKKQGFYAQNPGTDVAIKQMTEVEPTPASKGIRLGNFVQIRDVINEELETVWSGDQSAQEALDEAVERANSLLSKFAKANQ</sequence>
<dbReference type="GO" id="GO:0055085">
    <property type="term" value="P:transmembrane transport"/>
    <property type="evidence" value="ECO:0007669"/>
    <property type="project" value="InterPro"/>
</dbReference>
<evidence type="ECO:0000256" key="2">
    <source>
        <dbReference type="ARBA" id="ARBA00008520"/>
    </source>
</evidence>
<evidence type="ECO:0000256" key="5">
    <source>
        <dbReference type="ARBA" id="ARBA00022448"/>
    </source>
</evidence>
<dbReference type="AlphaFoldDB" id="A0AA47KMW1"/>
<dbReference type="InterPro" id="IPR050490">
    <property type="entry name" value="Bact_solute-bd_prot1"/>
</dbReference>
<dbReference type="CDD" id="cd14748">
    <property type="entry name" value="PBP2_UgpB"/>
    <property type="match status" value="1"/>
</dbReference>
<dbReference type="InterPro" id="IPR006061">
    <property type="entry name" value="SBP_1_CS"/>
</dbReference>
<reference evidence="9" key="1">
    <citation type="submission" date="2022-09" db="EMBL/GenBank/DDBJ databases">
        <authorList>
            <person name="Li Z.-J."/>
        </authorList>
    </citation>
    <scope>NUCLEOTIDE SEQUENCE</scope>
    <source>
        <strain evidence="9">TGB11</strain>
    </source>
</reference>
<keyword evidence="6 8" id="KW-0732">Signal</keyword>
<keyword evidence="7" id="KW-0574">Periplasm</keyword>
<dbReference type="PROSITE" id="PS01037">
    <property type="entry name" value="SBP_BACTERIAL_1"/>
    <property type="match status" value="1"/>
</dbReference>
<dbReference type="PANTHER" id="PTHR43649:SF31">
    <property type="entry name" value="SN-GLYCEROL-3-PHOSPHATE-BINDING PERIPLASMIC PROTEIN UGPB"/>
    <property type="match status" value="1"/>
</dbReference>
<evidence type="ECO:0000256" key="3">
    <source>
        <dbReference type="ARBA" id="ARBA00011557"/>
    </source>
</evidence>
<accession>A0AA47KMW1</accession>
<dbReference type="InterPro" id="IPR006059">
    <property type="entry name" value="SBP"/>
</dbReference>
<proteinExistence type="inferred from homology"/>
<evidence type="ECO:0000256" key="4">
    <source>
        <dbReference type="ARBA" id="ARBA00017470"/>
    </source>
</evidence>
<name>A0AA47KMW1_9GAMM</name>
<dbReference type="PANTHER" id="PTHR43649">
    <property type="entry name" value="ARABINOSE-BINDING PROTEIN-RELATED"/>
    <property type="match status" value="1"/>
</dbReference>
<dbReference type="Proteomes" id="UP001164748">
    <property type="component" value="Chromosome"/>
</dbReference>
<comment type="similarity">
    <text evidence="2">Belongs to the bacterial solute-binding protein 1 family.</text>
</comment>
<evidence type="ECO:0000313" key="10">
    <source>
        <dbReference type="Proteomes" id="UP001164748"/>
    </source>
</evidence>
<protein>
    <recommendedName>
        <fullName evidence="4">sn-glycerol-3-phosphate-binding periplasmic protein UgpB</fullName>
    </recommendedName>
</protein>
<dbReference type="Gene3D" id="3.40.190.10">
    <property type="entry name" value="Periplasmic binding protein-like II"/>
    <property type="match status" value="2"/>
</dbReference>
<evidence type="ECO:0000313" key="9">
    <source>
        <dbReference type="EMBL" id="WBA09757.1"/>
    </source>
</evidence>